<evidence type="ECO:0000256" key="10">
    <source>
        <dbReference type="SAM" id="MobiDB-lite"/>
    </source>
</evidence>
<dbReference type="AlphaFoldDB" id="A0A8T2JQ59"/>
<comment type="subcellular location">
    <subcellularLocation>
        <location evidence="1">Golgi apparatus membrane</location>
        <topology evidence="1">Single-pass type II membrane protein</topology>
    </subcellularLocation>
</comment>
<keyword evidence="6" id="KW-1133">Transmembrane helix</keyword>
<evidence type="ECO:0000256" key="4">
    <source>
        <dbReference type="ARBA" id="ARBA00022692"/>
    </source>
</evidence>
<dbReference type="InterPro" id="IPR009729">
    <property type="entry name" value="Gal-3-0_sulfotransfrase"/>
</dbReference>
<evidence type="ECO:0000256" key="3">
    <source>
        <dbReference type="ARBA" id="ARBA00022679"/>
    </source>
</evidence>
<evidence type="ECO:0000313" key="11">
    <source>
        <dbReference type="EMBL" id="KAG8445520.1"/>
    </source>
</evidence>
<evidence type="ECO:0000256" key="6">
    <source>
        <dbReference type="ARBA" id="ARBA00022989"/>
    </source>
</evidence>
<dbReference type="PANTHER" id="PTHR14647:SF62">
    <property type="entry name" value="GALACTOSE-3-O-SULFOTRANSFERASE 2"/>
    <property type="match status" value="1"/>
</dbReference>
<keyword evidence="4" id="KW-0812">Transmembrane</keyword>
<dbReference type="Pfam" id="PF06990">
    <property type="entry name" value="Gal-3-0_sulfotr"/>
    <property type="match status" value="1"/>
</dbReference>
<evidence type="ECO:0000256" key="5">
    <source>
        <dbReference type="ARBA" id="ARBA00022968"/>
    </source>
</evidence>
<dbReference type="GO" id="GO:0001733">
    <property type="term" value="F:galactosylceramide sulfotransferase activity"/>
    <property type="evidence" value="ECO:0007669"/>
    <property type="project" value="InterPro"/>
</dbReference>
<evidence type="ECO:0000256" key="1">
    <source>
        <dbReference type="ARBA" id="ARBA00004323"/>
    </source>
</evidence>
<keyword evidence="5" id="KW-0735">Signal-anchor</keyword>
<dbReference type="EMBL" id="JAACNH010000004">
    <property type="protein sequence ID" value="KAG8445520.1"/>
    <property type="molecule type" value="Genomic_DNA"/>
</dbReference>
<keyword evidence="3" id="KW-0808">Transferase</keyword>
<keyword evidence="9" id="KW-0325">Glycoprotein</keyword>
<proteinExistence type="inferred from homology"/>
<evidence type="ECO:0000256" key="9">
    <source>
        <dbReference type="ARBA" id="ARBA00023180"/>
    </source>
</evidence>
<dbReference type="GO" id="GO:0009247">
    <property type="term" value="P:glycolipid biosynthetic process"/>
    <property type="evidence" value="ECO:0007669"/>
    <property type="project" value="InterPro"/>
</dbReference>
<dbReference type="OrthoDB" id="514299at2759"/>
<dbReference type="SUPFAM" id="SSF52540">
    <property type="entry name" value="P-loop containing nucleoside triphosphate hydrolases"/>
    <property type="match status" value="1"/>
</dbReference>
<feature type="non-terminal residue" evidence="11">
    <location>
        <position position="404"/>
    </location>
</feature>
<sequence>MNQHNNVTRPNLPLPNGTLPQRCERNKRTSGQECMELWLNLKSDPGKALASEDWETGTSFCKPYSDIFFLKTHKTGSSTIMNILFRYGEFHNLTFALPSYNSMQFFYPNYFTASSVEGFYSHRPNTFNIMCHHMRFLLTEVQRVMPKDTFYFTILRNPISLMESSFSYYKTLPSFSKARSLEEFLRNPFLYYQGNSHARNFMTYDLGFDHNGKASPKRFQLTARLVESTFNLVLITEYFDESLVLLKDALCWTFDEVLSFPLNSRSETTKKSISPPTQERIKHWNQLDWQLYDHFNNSFWNRVESFGRERMQREVNELRERRAHFSKVCLKDTVDGEKIKNRALMPYQPGKAKIIGYNVKSGLGKAKQLLCQRMVTPEIQYTEILRTNQRRRKFQATYKKTGKK</sequence>
<dbReference type="PANTHER" id="PTHR14647">
    <property type="entry name" value="GALACTOSE-3-O-SULFOTRANSFERASE"/>
    <property type="match status" value="1"/>
</dbReference>
<name>A0A8T2JQ59_9PIPI</name>
<reference evidence="11" key="1">
    <citation type="thesis" date="2020" institute="ProQuest LLC" country="789 East Eisenhower Parkway, Ann Arbor, MI, USA">
        <title>Comparative Genomics and Chromosome Evolution.</title>
        <authorList>
            <person name="Mudd A.B."/>
        </authorList>
    </citation>
    <scope>NUCLEOTIDE SEQUENCE</scope>
    <source>
        <strain evidence="11">Female2</strain>
        <tissue evidence="11">Blood</tissue>
    </source>
</reference>
<dbReference type="GO" id="GO:0000139">
    <property type="term" value="C:Golgi membrane"/>
    <property type="evidence" value="ECO:0007669"/>
    <property type="project" value="UniProtKB-SubCell"/>
</dbReference>
<evidence type="ECO:0000313" key="12">
    <source>
        <dbReference type="Proteomes" id="UP000812440"/>
    </source>
</evidence>
<dbReference type="Proteomes" id="UP000812440">
    <property type="component" value="Chromosome 5"/>
</dbReference>
<dbReference type="InterPro" id="IPR027417">
    <property type="entry name" value="P-loop_NTPase"/>
</dbReference>
<gene>
    <name evidence="11" type="ORF">GDO86_010330</name>
</gene>
<comment type="caution">
    <text evidence="11">The sequence shown here is derived from an EMBL/GenBank/DDBJ whole genome shotgun (WGS) entry which is preliminary data.</text>
</comment>
<comment type="similarity">
    <text evidence="2">Belongs to the galactose-3-O-sulfotransferase family.</text>
</comment>
<feature type="region of interest" description="Disordered" evidence="10">
    <location>
        <begin position="1"/>
        <end position="24"/>
    </location>
</feature>
<evidence type="ECO:0008006" key="13">
    <source>
        <dbReference type="Google" id="ProtNLM"/>
    </source>
</evidence>
<organism evidence="11 12">
    <name type="scientific">Hymenochirus boettgeri</name>
    <name type="common">Congo dwarf clawed frog</name>
    <dbReference type="NCBI Taxonomy" id="247094"/>
    <lineage>
        <taxon>Eukaryota</taxon>
        <taxon>Metazoa</taxon>
        <taxon>Chordata</taxon>
        <taxon>Craniata</taxon>
        <taxon>Vertebrata</taxon>
        <taxon>Euteleostomi</taxon>
        <taxon>Amphibia</taxon>
        <taxon>Batrachia</taxon>
        <taxon>Anura</taxon>
        <taxon>Pipoidea</taxon>
        <taxon>Pipidae</taxon>
        <taxon>Pipinae</taxon>
        <taxon>Hymenochirus</taxon>
    </lineage>
</organism>
<dbReference type="Gene3D" id="3.40.50.300">
    <property type="entry name" value="P-loop containing nucleotide triphosphate hydrolases"/>
    <property type="match status" value="1"/>
</dbReference>
<keyword evidence="7" id="KW-0333">Golgi apparatus</keyword>
<keyword evidence="8" id="KW-0472">Membrane</keyword>
<evidence type="ECO:0000256" key="7">
    <source>
        <dbReference type="ARBA" id="ARBA00023034"/>
    </source>
</evidence>
<protein>
    <recommendedName>
        <fullName evidence="13">Galactose-3-O-sulfotransferase 2-like</fullName>
    </recommendedName>
</protein>
<keyword evidence="12" id="KW-1185">Reference proteome</keyword>
<accession>A0A8T2JQ59</accession>
<evidence type="ECO:0000256" key="2">
    <source>
        <dbReference type="ARBA" id="ARBA00008124"/>
    </source>
</evidence>
<evidence type="ECO:0000256" key="8">
    <source>
        <dbReference type="ARBA" id="ARBA00023136"/>
    </source>
</evidence>